<comment type="subcellular location">
    <subcellularLocation>
        <location evidence="2">Membrane</location>
        <topology evidence="2">Multi-pass membrane protein</topology>
    </subcellularLocation>
</comment>
<evidence type="ECO:0000256" key="6">
    <source>
        <dbReference type="ARBA" id="ARBA00022723"/>
    </source>
</evidence>
<dbReference type="OrthoDB" id="275810at2157"/>
<dbReference type="RefSeq" id="WP_006674440.1">
    <property type="nucleotide sequence ID" value="NZ_AOMA01000201.1"/>
</dbReference>
<dbReference type="AlphaFoldDB" id="M0L4V0"/>
<gene>
    <name evidence="14" type="ORF">C446_17796</name>
</gene>
<dbReference type="GO" id="GO:0061630">
    <property type="term" value="F:ubiquitin protein ligase activity"/>
    <property type="evidence" value="ECO:0007669"/>
    <property type="project" value="UniProtKB-EC"/>
</dbReference>
<organism evidence="14 15">
    <name type="scientific">Halobiforma nitratireducens JCM 10879</name>
    <dbReference type="NCBI Taxonomy" id="1227454"/>
    <lineage>
        <taxon>Archaea</taxon>
        <taxon>Methanobacteriati</taxon>
        <taxon>Methanobacteriota</taxon>
        <taxon>Stenosarchaea group</taxon>
        <taxon>Halobacteria</taxon>
        <taxon>Halobacteriales</taxon>
        <taxon>Natrialbaceae</taxon>
        <taxon>Halobiforma</taxon>
    </lineage>
</organism>
<keyword evidence="10 12" id="KW-1133">Transmembrane helix</keyword>
<evidence type="ECO:0000256" key="12">
    <source>
        <dbReference type="SAM" id="Phobius"/>
    </source>
</evidence>
<evidence type="ECO:0000256" key="11">
    <source>
        <dbReference type="ARBA" id="ARBA00023136"/>
    </source>
</evidence>
<dbReference type="STRING" id="1227454.C446_17796"/>
<keyword evidence="15" id="KW-1185">Reference proteome</keyword>
<evidence type="ECO:0000313" key="15">
    <source>
        <dbReference type="Proteomes" id="UP000011607"/>
    </source>
</evidence>
<evidence type="ECO:0000259" key="13">
    <source>
        <dbReference type="Pfam" id="PF12483"/>
    </source>
</evidence>
<keyword evidence="4" id="KW-0808">Transferase</keyword>
<keyword evidence="5 12" id="KW-0812">Transmembrane</keyword>
<evidence type="ECO:0000256" key="3">
    <source>
        <dbReference type="ARBA" id="ARBA00012483"/>
    </source>
</evidence>
<reference evidence="14 15" key="1">
    <citation type="journal article" date="2014" name="PLoS Genet.">
        <title>Phylogenetically driven sequencing of extremely halophilic archaea reveals strategies for static and dynamic osmo-response.</title>
        <authorList>
            <person name="Becker E.A."/>
            <person name="Seitzer P.M."/>
            <person name="Tritt A."/>
            <person name="Larsen D."/>
            <person name="Krusor M."/>
            <person name="Yao A.I."/>
            <person name="Wu D."/>
            <person name="Madern D."/>
            <person name="Eisen J.A."/>
            <person name="Darling A.E."/>
            <person name="Facciotti M.T."/>
        </authorList>
    </citation>
    <scope>NUCLEOTIDE SEQUENCE [LARGE SCALE GENOMIC DNA]</scope>
    <source>
        <strain evidence="14 15">JCM 10879</strain>
    </source>
</reference>
<dbReference type="InterPro" id="IPR022170">
    <property type="entry name" value="MUL1-like"/>
</dbReference>
<keyword evidence="8" id="KW-0833">Ubl conjugation pathway</keyword>
<feature type="transmembrane region" description="Helical" evidence="12">
    <location>
        <begin position="260"/>
        <end position="277"/>
    </location>
</feature>
<dbReference type="GO" id="GO:0016020">
    <property type="term" value="C:membrane"/>
    <property type="evidence" value="ECO:0007669"/>
    <property type="project" value="UniProtKB-SubCell"/>
</dbReference>
<dbReference type="eggNOG" id="arCOG06218">
    <property type="taxonomic scope" value="Archaea"/>
</dbReference>
<evidence type="ECO:0000256" key="8">
    <source>
        <dbReference type="ARBA" id="ARBA00022786"/>
    </source>
</evidence>
<evidence type="ECO:0000256" key="2">
    <source>
        <dbReference type="ARBA" id="ARBA00004141"/>
    </source>
</evidence>
<keyword evidence="11 12" id="KW-0472">Membrane</keyword>
<protein>
    <recommendedName>
        <fullName evidence="3">RING-type E3 ubiquitin transferase</fullName>
        <ecNumber evidence="3">2.3.2.27</ecNumber>
    </recommendedName>
</protein>
<evidence type="ECO:0000256" key="10">
    <source>
        <dbReference type="ARBA" id="ARBA00022989"/>
    </source>
</evidence>
<dbReference type="PATRIC" id="fig|1227454.3.peg.3632"/>
<feature type="domain" description="E3 Ubiquitin ligase MUL1-like" evidence="13">
    <location>
        <begin position="190"/>
        <end position="273"/>
    </location>
</feature>
<sequence length="286" mass="30529">MSETTILVGAGVFLVALWLGYRSYANATLYRALPSGTGGSSGFVDGETTTVEGSVEVADPVEATVGDGYDAAGGDASPTALLVWRIQRLKSKNQYTVDLERRTIKKSGTTYESGIDAGTFSVDDGMRTVRVDPSWLLDRYGGSDLGDLSLSGTNVSGPRSSRPWSTPYAYLRGQRVDFRLDQRQTPLGGTVAQGLGNDTLSLGRYRFESRRLPDGESVTVHGEVTLEDGEPVLRGSEETPLVISNRGLDGLRSRLRTRTLLYGVGGLALLAVAVSLLNDAFGLVAL</sequence>
<comment type="caution">
    <text evidence="14">The sequence shown here is derived from an EMBL/GenBank/DDBJ whole genome shotgun (WGS) entry which is preliminary data.</text>
</comment>
<dbReference type="EC" id="2.3.2.27" evidence="3"/>
<dbReference type="Proteomes" id="UP000011607">
    <property type="component" value="Unassembled WGS sequence"/>
</dbReference>
<dbReference type="Pfam" id="PF12483">
    <property type="entry name" value="GIDE"/>
    <property type="match status" value="1"/>
</dbReference>
<evidence type="ECO:0000256" key="5">
    <source>
        <dbReference type="ARBA" id="ARBA00022692"/>
    </source>
</evidence>
<comment type="catalytic activity">
    <reaction evidence="1">
        <text>S-ubiquitinyl-[E2 ubiquitin-conjugating enzyme]-L-cysteine + [acceptor protein]-L-lysine = [E2 ubiquitin-conjugating enzyme]-L-cysteine + N(6)-ubiquitinyl-[acceptor protein]-L-lysine.</text>
        <dbReference type="EC" id="2.3.2.27"/>
    </reaction>
</comment>
<proteinExistence type="predicted"/>
<evidence type="ECO:0000256" key="9">
    <source>
        <dbReference type="ARBA" id="ARBA00022833"/>
    </source>
</evidence>
<dbReference type="GO" id="GO:0016567">
    <property type="term" value="P:protein ubiquitination"/>
    <property type="evidence" value="ECO:0007669"/>
    <property type="project" value="InterPro"/>
</dbReference>
<keyword evidence="7" id="KW-0863">Zinc-finger</keyword>
<evidence type="ECO:0000256" key="1">
    <source>
        <dbReference type="ARBA" id="ARBA00000900"/>
    </source>
</evidence>
<feature type="transmembrane region" description="Helical" evidence="12">
    <location>
        <begin position="6"/>
        <end position="24"/>
    </location>
</feature>
<evidence type="ECO:0000313" key="14">
    <source>
        <dbReference type="EMBL" id="EMA27464.1"/>
    </source>
</evidence>
<name>M0L4V0_9EURY</name>
<evidence type="ECO:0000256" key="4">
    <source>
        <dbReference type="ARBA" id="ARBA00022679"/>
    </source>
</evidence>
<dbReference type="EMBL" id="AOMA01000201">
    <property type="protein sequence ID" value="EMA27464.1"/>
    <property type="molecule type" value="Genomic_DNA"/>
</dbReference>
<evidence type="ECO:0000256" key="7">
    <source>
        <dbReference type="ARBA" id="ARBA00022771"/>
    </source>
</evidence>
<keyword evidence="6" id="KW-0479">Metal-binding</keyword>
<keyword evidence="9" id="KW-0862">Zinc</keyword>
<accession>M0L4V0</accession>
<dbReference type="GO" id="GO:0008270">
    <property type="term" value="F:zinc ion binding"/>
    <property type="evidence" value="ECO:0007669"/>
    <property type="project" value="UniProtKB-KW"/>
</dbReference>